<reference evidence="1 2" key="1">
    <citation type="journal article" date="2016" name="Mol. Biol. Evol.">
        <title>Comparative Genomics of Early-Diverging Mushroom-Forming Fungi Provides Insights into the Origins of Lignocellulose Decay Capabilities.</title>
        <authorList>
            <person name="Nagy L.G."/>
            <person name="Riley R."/>
            <person name="Tritt A."/>
            <person name="Adam C."/>
            <person name="Daum C."/>
            <person name="Floudas D."/>
            <person name="Sun H."/>
            <person name="Yadav J.S."/>
            <person name="Pangilinan J."/>
            <person name="Larsson K.H."/>
            <person name="Matsuura K."/>
            <person name="Barry K."/>
            <person name="Labutti K."/>
            <person name="Kuo R."/>
            <person name="Ohm R.A."/>
            <person name="Bhattacharya S.S."/>
            <person name="Shirouzu T."/>
            <person name="Yoshinaga Y."/>
            <person name="Martin F.M."/>
            <person name="Grigoriev I.V."/>
            <person name="Hibbett D.S."/>
        </authorList>
    </citation>
    <scope>NUCLEOTIDE SEQUENCE [LARGE SCALE GENOMIC DNA]</scope>
    <source>
        <strain evidence="1 2">HHB12029</strain>
    </source>
</reference>
<dbReference type="InParanoid" id="A0A165EL11"/>
<evidence type="ECO:0000313" key="1">
    <source>
        <dbReference type="EMBL" id="KZV87184.1"/>
    </source>
</evidence>
<name>A0A165EL11_EXIGL</name>
<protein>
    <submittedName>
        <fullName evidence="1">Uncharacterized protein</fullName>
    </submittedName>
</protein>
<sequence length="224" mass="24332">MSLTLKESFRELNLDPSLYNEDSGEAFSHSQPRWQAREQAHRQELVDASMSWEYGEPASLESCRAPSPTFQAFQSARATTNDVIATDGDGKVDVAVCSSEAEGTYSAKHTRPSSLETDACASACPVAWQHPQGREMKAVCIDHWNVAARSIARAELTSSRGVIILLTHDGSLGGSMALCLGYLQCTCPTAYQARADHGHPLFPNLTTVTACIHGVDLQDLHTRP</sequence>
<accession>A0A165EL11</accession>
<organism evidence="1 2">
    <name type="scientific">Exidia glandulosa HHB12029</name>
    <dbReference type="NCBI Taxonomy" id="1314781"/>
    <lineage>
        <taxon>Eukaryota</taxon>
        <taxon>Fungi</taxon>
        <taxon>Dikarya</taxon>
        <taxon>Basidiomycota</taxon>
        <taxon>Agaricomycotina</taxon>
        <taxon>Agaricomycetes</taxon>
        <taxon>Auriculariales</taxon>
        <taxon>Exidiaceae</taxon>
        <taxon>Exidia</taxon>
    </lineage>
</organism>
<gene>
    <name evidence="1" type="ORF">EXIGLDRAFT_840182</name>
</gene>
<dbReference type="EMBL" id="KV426133">
    <property type="protein sequence ID" value="KZV87184.1"/>
    <property type="molecule type" value="Genomic_DNA"/>
</dbReference>
<proteinExistence type="predicted"/>
<dbReference type="AlphaFoldDB" id="A0A165EL11"/>
<dbReference type="Proteomes" id="UP000077266">
    <property type="component" value="Unassembled WGS sequence"/>
</dbReference>
<keyword evidence="2" id="KW-1185">Reference proteome</keyword>
<evidence type="ECO:0000313" key="2">
    <source>
        <dbReference type="Proteomes" id="UP000077266"/>
    </source>
</evidence>